<evidence type="ECO:0000313" key="4">
    <source>
        <dbReference type="Proteomes" id="UP000250079"/>
    </source>
</evidence>
<feature type="transmembrane region" description="Helical" evidence="1">
    <location>
        <begin position="99"/>
        <end position="116"/>
    </location>
</feature>
<feature type="transmembrane region" description="Helical" evidence="1">
    <location>
        <begin position="122"/>
        <end position="144"/>
    </location>
</feature>
<dbReference type="Pfam" id="PF01757">
    <property type="entry name" value="Acyl_transf_3"/>
    <property type="match status" value="1"/>
</dbReference>
<dbReference type="InterPro" id="IPR002656">
    <property type="entry name" value="Acyl_transf_3_dom"/>
</dbReference>
<reference evidence="3 4" key="1">
    <citation type="submission" date="2016-12" db="EMBL/GenBank/DDBJ databases">
        <authorList>
            <person name="Song W.-J."/>
            <person name="Kurnit D.M."/>
        </authorList>
    </citation>
    <scope>NUCLEOTIDE SEQUENCE [LARGE SCALE GENOMIC DNA]</scope>
    <source>
        <strain evidence="3 4">IMCC3135</strain>
    </source>
</reference>
<feature type="transmembrane region" description="Helical" evidence="1">
    <location>
        <begin position="30"/>
        <end position="49"/>
    </location>
</feature>
<feature type="domain" description="Acyltransferase 3" evidence="2">
    <location>
        <begin position="4"/>
        <end position="141"/>
    </location>
</feature>
<protein>
    <recommendedName>
        <fullName evidence="2">Acyltransferase 3 domain-containing protein</fullName>
    </recommendedName>
</protein>
<evidence type="ECO:0000313" key="3">
    <source>
        <dbReference type="EMBL" id="ASJ74553.1"/>
    </source>
</evidence>
<dbReference type="GO" id="GO:0016747">
    <property type="term" value="F:acyltransferase activity, transferring groups other than amino-acyl groups"/>
    <property type="evidence" value="ECO:0007669"/>
    <property type="project" value="InterPro"/>
</dbReference>
<dbReference type="AlphaFoldDB" id="A0A2Z2NTG0"/>
<gene>
    <name evidence="3" type="ORF">IMCC3135_22415</name>
</gene>
<keyword evidence="1" id="KW-1133">Transmembrane helix</keyword>
<dbReference type="InterPro" id="IPR050879">
    <property type="entry name" value="Acyltransferase_3"/>
</dbReference>
<evidence type="ECO:0000256" key="1">
    <source>
        <dbReference type="SAM" id="Phobius"/>
    </source>
</evidence>
<evidence type="ECO:0000259" key="2">
    <source>
        <dbReference type="Pfam" id="PF01757"/>
    </source>
</evidence>
<keyword evidence="1" id="KW-0812">Transmembrane</keyword>
<feature type="transmembrane region" description="Helical" evidence="1">
    <location>
        <begin position="55"/>
        <end position="78"/>
    </location>
</feature>
<proteinExistence type="predicted"/>
<accession>A0A2Z2NTG0</accession>
<dbReference type="EMBL" id="CP018632">
    <property type="protein sequence ID" value="ASJ74553.1"/>
    <property type="molecule type" value="Genomic_DNA"/>
</dbReference>
<sequence>MFVYQFFAGAILARHYRMLLTVVSSLRPSLHWSLLGLGFALIQYDAFFPSEAQEAIIRVLGQLPTTLGVVILLVMACANTRLRKILQYPSLQFIGKISYSFYLVHAIVLLSLAHQFHGLLSYWAISLATVVLSVVIAWVLFLAVEKPTMALSRRLAK</sequence>
<keyword evidence="1" id="KW-0472">Membrane</keyword>
<organism evidence="3 4">
    <name type="scientific">Granulosicoccus antarcticus IMCC3135</name>
    <dbReference type="NCBI Taxonomy" id="1192854"/>
    <lineage>
        <taxon>Bacteria</taxon>
        <taxon>Pseudomonadati</taxon>
        <taxon>Pseudomonadota</taxon>
        <taxon>Gammaproteobacteria</taxon>
        <taxon>Chromatiales</taxon>
        <taxon>Granulosicoccaceae</taxon>
        <taxon>Granulosicoccus</taxon>
    </lineage>
</organism>
<dbReference type="KEGG" id="gai:IMCC3135_22415"/>
<keyword evidence="4" id="KW-1185">Reference proteome</keyword>
<name>A0A2Z2NTG0_9GAMM</name>
<dbReference type="Proteomes" id="UP000250079">
    <property type="component" value="Chromosome"/>
</dbReference>
<dbReference type="PANTHER" id="PTHR23028">
    <property type="entry name" value="ACETYLTRANSFERASE"/>
    <property type="match status" value="1"/>
</dbReference>